<comment type="caution">
    <text evidence="6">The sequence shown here is derived from an EMBL/GenBank/DDBJ whole genome shotgun (WGS) entry which is preliminary data.</text>
</comment>
<sequence length="162" mass="17592">MTLVVQGGCLCGRVRFKASGPPMRTLACHCTFCQKVTGTSFYAESLYQRSAVEFNEGELKQFDHTSDVSGKKVHVHFCPNCGTTIGLTFERWPDIRAISRGCLDDPDAVEIGSHIWTRSAQTGVALPHGVDCFDTARATLDGRAMEPTRHAAPVMARGEGSS</sequence>
<accession>A0A931H7M3</accession>
<dbReference type="PROSITE" id="PS51891">
    <property type="entry name" value="CENP_V_GFA"/>
    <property type="match status" value="1"/>
</dbReference>
<evidence type="ECO:0000256" key="2">
    <source>
        <dbReference type="ARBA" id="ARBA00022723"/>
    </source>
</evidence>
<evidence type="ECO:0000256" key="3">
    <source>
        <dbReference type="ARBA" id="ARBA00022833"/>
    </source>
</evidence>
<gene>
    <name evidence="6" type="ORF">I5803_18880</name>
</gene>
<evidence type="ECO:0000256" key="4">
    <source>
        <dbReference type="ARBA" id="ARBA00023239"/>
    </source>
</evidence>
<reference evidence="6" key="1">
    <citation type="submission" date="2020-11" db="EMBL/GenBank/DDBJ databases">
        <title>Bacterial whole genome sequence for Caenimonas sp. DR4.4.</title>
        <authorList>
            <person name="Le V."/>
            <person name="Ko S.-R."/>
            <person name="Ahn C.-Y."/>
            <person name="Oh H.-M."/>
        </authorList>
    </citation>
    <scope>NUCLEOTIDE SEQUENCE</scope>
    <source>
        <strain evidence="6">DR4.4</strain>
    </source>
</reference>
<feature type="domain" description="CENP-V/GFA" evidence="5">
    <location>
        <begin position="5"/>
        <end position="117"/>
    </location>
</feature>
<dbReference type="PANTHER" id="PTHR33337:SF40">
    <property type="entry name" value="CENP-V_GFA DOMAIN-CONTAINING PROTEIN-RELATED"/>
    <property type="match status" value="1"/>
</dbReference>
<evidence type="ECO:0000259" key="5">
    <source>
        <dbReference type="PROSITE" id="PS51891"/>
    </source>
</evidence>
<proteinExistence type="inferred from homology"/>
<dbReference type="AlphaFoldDB" id="A0A931H7M3"/>
<dbReference type="InterPro" id="IPR011057">
    <property type="entry name" value="Mss4-like_sf"/>
</dbReference>
<keyword evidence="4" id="KW-0456">Lyase</keyword>
<keyword evidence="2" id="KW-0479">Metal-binding</keyword>
<dbReference type="InterPro" id="IPR006913">
    <property type="entry name" value="CENP-V/GFA"/>
</dbReference>
<dbReference type="SUPFAM" id="SSF51316">
    <property type="entry name" value="Mss4-like"/>
    <property type="match status" value="1"/>
</dbReference>
<comment type="similarity">
    <text evidence="1">Belongs to the Gfa family.</text>
</comment>
<evidence type="ECO:0000256" key="1">
    <source>
        <dbReference type="ARBA" id="ARBA00005495"/>
    </source>
</evidence>
<evidence type="ECO:0000313" key="6">
    <source>
        <dbReference type="EMBL" id="MBG9390101.1"/>
    </source>
</evidence>
<protein>
    <submittedName>
        <fullName evidence="6">GFA family protein</fullName>
    </submittedName>
</protein>
<dbReference type="RefSeq" id="WP_196987859.1">
    <property type="nucleotide sequence ID" value="NZ_JADWYS010000001.1"/>
</dbReference>
<dbReference type="GO" id="GO:0046872">
    <property type="term" value="F:metal ion binding"/>
    <property type="evidence" value="ECO:0007669"/>
    <property type="project" value="UniProtKB-KW"/>
</dbReference>
<dbReference type="EMBL" id="JADWYS010000001">
    <property type="protein sequence ID" value="MBG9390101.1"/>
    <property type="molecule type" value="Genomic_DNA"/>
</dbReference>
<dbReference type="PANTHER" id="PTHR33337">
    <property type="entry name" value="GFA DOMAIN-CONTAINING PROTEIN"/>
    <property type="match status" value="1"/>
</dbReference>
<dbReference type="Gene3D" id="3.90.1590.10">
    <property type="entry name" value="glutathione-dependent formaldehyde- activating enzyme (gfa)"/>
    <property type="match status" value="1"/>
</dbReference>
<dbReference type="Proteomes" id="UP000651050">
    <property type="component" value="Unassembled WGS sequence"/>
</dbReference>
<keyword evidence="3" id="KW-0862">Zinc</keyword>
<dbReference type="Pfam" id="PF04828">
    <property type="entry name" value="GFA"/>
    <property type="match status" value="1"/>
</dbReference>
<keyword evidence="7" id="KW-1185">Reference proteome</keyword>
<name>A0A931H7M3_9BURK</name>
<dbReference type="GO" id="GO:0016846">
    <property type="term" value="F:carbon-sulfur lyase activity"/>
    <property type="evidence" value="ECO:0007669"/>
    <property type="project" value="InterPro"/>
</dbReference>
<evidence type="ECO:0000313" key="7">
    <source>
        <dbReference type="Proteomes" id="UP000651050"/>
    </source>
</evidence>
<organism evidence="6 7">
    <name type="scientific">Caenimonas aquaedulcis</name>
    <dbReference type="NCBI Taxonomy" id="2793270"/>
    <lineage>
        <taxon>Bacteria</taxon>
        <taxon>Pseudomonadati</taxon>
        <taxon>Pseudomonadota</taxon>
        <taxon>Betaproteobacteria</taxon>
        <taxon>Burkholderiales</taxon>
        <taxon>Comamonadaceae</taxon>
        <taxon>Caenimonas</taxon>
    </lineage>
</organism>